<feature type="region of interest" description="Disordered" evidence="7">
    <location>
        <begin position="145"/>
        <end position="218"/>
    </location>
</feature>
<dbReference type="SMART" id="SM00774">
    <property type="entry name" value="WRKY"/>
    <property type="match status" value="1"/>
</dbReference>
<gene>
    <name evidence="9" type="ORF">VFH_IV243240</name>
</gene>
<evidence type="ECO:0000313" key="10">
    <source>
        <dbReference type="Proteomes" id="UP001157006"/>
    </source>
</evidence>
<dbReference type="Proteomes" id="UP001157006">
    <property type="component" value="Chromosome 4"/>
</dbReference>
<dbReference type="GO" id="GO:0043565">
    <property type="term" value="F:sequence-specific DNA binding"/>
    <property type="evidence" value="ECO:0007669"/>
    <property type="project" value="InterPro"/>
</dbReference>
<evidence type="ECO:0000313" key="9">
    <source>
        <dbReference type="EMBL" id="CAI8611714.1"/>
    </source>
</evidence>
<keyword evidence="4" id="KW-0804">Transcription</keyword>
<dbReference type="AlphaFoldDB" id="A0AAV1AMH8"/>
<keyword evidence="2" id="KW-0805">Transcription regulation</keyword>
<feature type="region of interest" description="Disordered" evidence="7">
    <location>
        <begin position="476"/>
        <end position="497"/>
    </location>
</feature>
<feature type="compositionally biased region" description="Low complexity" evidence="7">
    <location>
        <begin position="391"/>
        <end position="401"/>
    </location>
</feature>
<protein>
    <recommendedName>
        <fullName evidence="8">WRKY domain-containing protein</fullName>
    </recommendedName>
</protein>
<dbReference type="PROSITE" id="PS50811">
    <property type="entry name" value="WRKY"/>
    <property type="match status" value="1"/>
</dbReference>
<feature type="domain" description="WRKY" evidence="8">
    <location>
        <begin position="258"/>
        <end position="324"/>
    </location>
</feature>
<keyword evidence="5" id="KW-0539">Nucleus</keyword>
<feature type="coiled-coil region" evidence="6">
    <location>
        <begin position="107"/>
        <end position="145"/>
    </location>
</feature>
<reference evidence="9 10" key="1">
    <citation type="submission" date="2023-01" db="EMBL/GenBank/DDBJ databases">
        <authorList>
            <person name="Kreplak J."/>
        </authorList>
    </citation>
    <scope>NUCLEOTIDE SEQUENCE [LARGE SCALE GENOMIC DNA]</scope>
</reference>
<feature type="compositionally biased region" description="Low complexity" evidence="7">
    <location>
        <begin position="476"/>
        <end position="488"/>
    </location>
</feature>
<dbReference type="EMBL" id="OX451739">
    <property type="protein sequence ID" value="CAI8611714.1"/>
    <property type="molecule type" value="Genomic_DNA"/>
</dbReference>
<evidence type="ECO:0000256" key="6">
    <source>
        <dbReference type="SAM" id="Coils"/>
    </source>
</evidence>
<dbReference type="PANTHER" id="PTHR31429:SF59">
    <property type="entry name" value="WRKY TRANSCRIPTION FACTOR 47-RELATED"/>
    <property type="match status" value="1"/>
</dbReference>
<dbReference type="GO" id="GO:0003700">
    <property type="term" value="F:DNA-binding transcription factor activity"/>
    <property type="evidence" value="ECO:0007669"/>
    <property type="project" value="InterPro"/>
</dbReference>
<proteinExistence type="predicted"/>
<evidence type="ECO:0000259" key="8">
    <source>
        <dbReference type="PROSITE" id="PS50811"/>
    </source>
</evidence>
<dbReference type="InterPro" id="IPR036576">
    <property type="entry name" value="WRKY_dom_sf"/>
</dbReference>
<evidence type="ECO:0000256" key="4">
    <source>
        <dbReference type="ARBA" id="ARBA00023163"/>
    </source>
</evidence>
<feature type="compositionally biased region" description="Polar residues" evidence="7">
    <location>
        <begin position="145"/>
        <end position="157"/>
    </location>
</feature>
<dbReference type="SUPFAM" id="SSF118290">
    <property type="entry name" value="WRKY DNA-binding domain"/>
    <property type="match status" value="1"/>
</dbReference>
<evidence type="ECO:0000256" key="5">
    <source>
        <dbReference type="ARBA" id="ARBA00023242"/>
    </source>
</evidence>
<accession>A0AAV1AMH8</accession>
<evidence type="ECO:0000256" key="1">
    <source>
        <dbReference type="ARBA" id="ARBA00004123"/>
    </source>
</evidence>
<keyword evidence="6" id="KW-0175">Coiled coil</keyword>
<evidence type="ECO:0000256" key="2">
    <source>
        <dbReference type="ARBA" id="ARBA00023015"/>
    </source>
</evidence>
<dbReference type="Gene3D" id="2.20.25.80">
    <property type="entry name" value="WRKY domain"/>
    <property type="match status" value="1"/>
</dbReference>
<evidence type="ECO:0000256" key="3">
    <source>
        <dbReference type="ARBA" id="ARBA00023125"/>
    </source>
</evidence>
<organism evidence="9 10">
    <name type="scientific">Vicia faba</name>
    <name type="common">Broad bean</name>
    <name type="synonym">Faba vulgaris</name>
    <dbReference type="NCBI Taxonomy" id="3906"/>
    <lineage>
        <taxon>Eukaryota</taxon>
        <taxon>Viridiplantae</taxon>
        <taxon>Streptophyta</taxon>
        <taxon>Embryophyta</taxon>
        <taxon>Tracheophyta</taxon>
        <taxon>Spermatophyta</taxon>
        <taxon>Magnoliopsida</taxon>
        <taxon>eudicotyledons</taxon>
        <taxon>Gunneridae</taxon>
        <taxon>Pentapetalae</taxon>
        <taxon>rosids</taxon>
        <taxon>fabids</taxon>
        <taxon>Fabales</taxon>
        <taxon>Fabaceae</taxon>
        <taxon>Papilionoideae</taxon>
        <taxon>50 kb inversion clade</taxon>
        <taxon>NPAAA clade</taxon>
        <taxon>Hologalegina</taxon>
        <taxon>IRL clade</taxon>
        <taxon>Fabeae</taxon>
        <taxon>Vicia</taxon>
    </lineage>
</organism>
<dbReference type="Pfam" id="PF03106">
    <property type="entry name" value="WRKY"/>
    <property type="match status" value="1"/>
</dbReference>
<comment type="subcellular location">
    <subcellularLocation>
        <location evidence="1">Nucleus</location>
    </subcellularLocation>
</comment>
<evidence type="ECO:0000256" key="7">
    <source>
        <dbReference type="SAM" id="MobiDB-lite"/>
    </source>
</evidence>
<dbReference type="PANTHER" id="PTHR31429">
    <property type="entry name" value="WRKY TRANSCRIPTION FACTOR 36-RELATED"/>
    <property type="match status" value="1"/>
</dbReference>
<keyword evidence="3" id="KW-0238">DNA-binding</keyword>
<name>A0AAV1AMH8_VICFA</name>
<dbReference type="InterPro" id="IPR003657">
    <property type="entry name" value="WRKY_dom"/>
</dbReference>
<dbReference type="FunFam" id="2.20.25.80:FF:000002">
    <property type="entry name" value="probable WRKY transcription factor 31"/>
    <property type="match status" value="1"/>
</dbReference>
<dbReference type="GO" id="GO:0005634">
    <property type="term" value="C:nucleus"/>
    <property type="evidence" value="ECO:0007669"/>
    <property type="project" value="UniProtKB-SubCell"/>
</dbReference>
<feature type="region of interest" description="Disordered" evidence="7">
    <location>
        <begin position="386"/>
        <end position="406"/>
    </location>
</feature>
<sequence>MNSRELNMMKFPMSLISTWSDDHDDNDHGDDHRSSRVIVDEVDFFSDRKEKSSSPDDHVSIKNNQIYDPHCTLHDADHVNTGLQLLITNIGSDLDDESTMNAGDKHVKNLQLQLQEELRLKNVENQRLKEKLSDLQMRYVSLMQQNQRNEASENETVNGKAEGGDGVMARKFVNGSSSEVVDDPKVLNSPNLDERKPSRSPRNNNKTDQKEADPDSTDQLVQVWEPNKLPRLNPSNATDQAAAEATMRKARVSVRARSEAHMINDGCQWRKYGQKMAKGNPCPRAYYRCTMAVGCPVRKQVQRCADDRTILITTYEGTHSHPLPPAAMPMASTTAAAATVLLSGSMSSADGVVNPNLLSRILPNCSSSMATLSATAPFPTVTLDLTHDNTDNNNNQNSHSQFHLGQPQNFGSGQLPQVIAQALYNQSKFSGLQLSQDVGGSSQLHSSQQASSLSAAITADPNFTAAIAAAISTIIGAGSPNNNNNNPNILNSAAYNQ</sequence>
<keyword evidence="10" id="KW-1185">Reference proteome</keyword>
<dbReference type="InterPro" id="IPR044810">
    <property type="entry name" value="WRKY_plant"/>
</dbReference>
<feature type="region of interest" description="Disordered" evidence="7">
    <location>
        <begin position="225"/>
        <end position="244"/>
    </location>
</feature>